<comment type="caution">
    <text evidence="3">The sequence shown here is derived from an EMBL/GenBank/DDBJ whole genome shotgun (WGS) entry which is preliminary data.</text>
</comment>
<feature type="coiled-coil region" evidence="1">
    <location>
        <begin position="447"/>
        <end position="474"/>
    </location>
</feature>
<dbReference type="OrthoDB" id="308835at2759"/>
<dbReference type="Proteomes" id="UP000692954">
    <property type="component" value="Unassembled WGS sequence"/>
</dbReference>
<sequence>MDPNQTNDQFKNGRKGQRIPQTLLSPKGQKVTSNESLYKSTLQNFYKQTKPSASSEQFQGYKVSVQISKEKSFDENYKEKFVDFINKFHSNGHFDLSVFLPHMLSEQQIQDFKQKYQDLDFQIEKINFDEGDFQFYQRVYQFKGQDNPKILPRIQMLIFDHFIFDKLKKQTKEKGFNFNTDYHTAQCSVTTPNTTFNDPKESMKYFTNNILNVLNNYDILEISTKSQQECLTKNKLITSLKQKLETDLDTKIELVQINLSKIKLDDYLNNWMKEELKNDRLYVIIEKDQSDLQTMNAKLNKFIKENIKEKIHEFTIEIEEVPDQEELNEKLEKLKQKYSSVSIQKDDPKQKSPNKFLVDFWLTTWHKSTTNPQDDFEEIKNRLHQIYKPFLKIKFKDQEQISIWKDFLKDQLPREQAQYISDDQSLQHSQYEISNFGCYAIKISTKFQDNERLRQQINQQLEQLTMQNLKINIESTVLSQPLKDQKCDSKELQKLFNINPQNLNEKILQIILVENNYQALTFQVIYQKKFQKKDIEEQIKTKFINQLQVIDIDFRFDSIYKKEFQQQLTNGEIVVLPSYGIAKYLLCNKLQFDHLYQILKSIKKNIQEETISIKLKIENNQLGNELKNKLNESTFINSTYQQENCLLEIGLLKHYFEKVNEIIKEFIKKYEKKKSLLDDKFTLKYLNEESQEVRALEKSEKIIINFQRLKTFEPNYSVKSCLCFENKRVNLVQGKISEIQCEAIVLQFLKSFDYSNVNFQNDQIKNILMQADKKEDLENRWKKQMDLGNELKEDVIYYPLSQNLEVRHLFQIYPNFYENASSLKNNLKHILDLIKEVFKQAKNLKLTQIAFPLIGVELFGYNIKAIQQVLIQQILHELSQKECTISQVFVVDDCEDYLNSVDIYFKTFQEQKRPDSGFRKRQNTQSQIAQWQIEKGGMLIPIEEPEINDLISIKNQQLRSGKQIDSFVISYPYSKYPGTHMIDPKKQQITEMRQQKQMRIDFIDFFEQRLYFFDYQQVEPELNKYLVVRYEQSKQEQFDLFYAQDEIIPNNQELFIQTKNFNNKKKIICSGKQTERQDWIDQEFPFIKPIVYQQNPQFQKQQQVKQSLFQIDIYSDSDQTINKALCEIKKISRKISKNKSQI</sequence>
<evidence type="ECO:0008006" key="5">
    <source>
        <dbReference type="Google" id="ProtNLM"/>
    </source>
</evidence>
<gene>
    <name evidence="3" type="ORF">PSON_ATCC_30995.1.T1420044</name>
</gene>
<accession>A0A8S1R6X9</accession>
<feature type="compositionally biased region" description="Polar residues" evidence="2">
    <location>
        <begin position="19"/>
        <end position="32"/>
    </location>
</feature>
<feature type="coiled-coil region" evidence="1">
    <location>
        <begin position="285"/>
        <end position="344"/>
    </location>
</feature>
<evidence type="ECO:0000313" key="3">
    <source>
        <dbReference type="EMBL" id="CAD8123034.1"/>
    </source>
</evidence>
<name>A0A8S1R6X9_9CILI</name>
<evidence type="ECO:0000256" key="2">
    <source>
        <dbReference type="SAM" id="MobiDB-lite"/>
    </source>
</evidence>
<proteinExistence type="predicted"/>
<dbReference type="EMBL" id="CAJJDN010000142">
    <property type="protein sequence ID" value="CAD8123034.1"/>
    <property type="molecule type" value="Genomic_DNA"/>
</dbReference>
<reference evidence="3" key="1">
    <citation type="submission" date="2021-01" db="EMBL/GenBank/DDBJ databases">
        <authorList>
            <consortium name="Genoscope - CEA"/>
            <person name="William W."/>
        </authorList>
    </citation>
    <scope>NUCLEOTIDE SEQUENCE</scope>
</reference>
<evidence type="ECO:0000256" key="1">
    <source>
        <dbReference type="SAM" id="Coils"/>
    </source>
</evidence>
<keyword evidence="4" id="KW-1185">Reference proteome</keyword>
<organism evidence="3 4">
    <name type="scientific">Paramecium sonneborni</name>
    <dbReference type="NCBI Taxonomy" id="65129"/>
    <lineage>
        <taxon>Eukaryota</taxon>
        <taxon>Sar</taxon>
        <taxon>Alveolata</taxon>
        <taxon>Ciliophora</taxon>
        <taxon>Intramacronucleata</taxon>
        <taxon>Oligohymenophorea</taxon>
        <taxon>Peniculida</taxon>
        <taxon>Parameciidae</taxon>
        <taxon>Paramecium</taxon>
    </lineage>
</organism>
<evidence type="ECO:0000313" key="4">
    <source>
        <dbReference type="Proteomes" id="UP000692954"/>
    </source>
</evidence>
<keyword evidence="1" id="KW-0175">Coiled coil</keyword>
<feature type="region of interest" description="Disordered" evidence="2">
    <location>
        <begin position="1"/>
        <end position="32"/>
    </location>
</feature>
<feature type="compositionally biased region" description="Polar residues" evidence="2">
    <location>
        <begin position="1"/>
        <end position="10"/>
    </location>
</feature>
<protein>
    <recommendedName>
        <fullName evidence="5">Macro domain-containing protein</fullName>
    </recommendedName>
</protein>
<dbReference type="AlphaFoldDB" id="A0A8S1R6X9"/>